<evidence type="ECO:0000313" key="6">
    <source>
        <dbReference type="Proteomes" id="UP000273145"/>
    </source>
</evidence>
<dbReference type="GO" id="GO:0003700">
    <property type="term" value="F:DNA-binding transcription factor activity"/>
    <property type="evidence" value="ECO:0007669"/>
    <property type="project" value="InterPro"/>
</dbReference>
<evidence type="ECO:0000256" key="2">
    <source>
        <dbReference type="ARBA" id="ARBA00023125"/>
    </source>
</evidence>
<name>A0A3Q8SCG8_9BACL</name>
<dbReference type="RefSeq" id="WP_125083572.1">
    <property type="nucleotide sequence ID" value="NZ_CP034248.1"/>
</dbReference>
<reference evidence="5 6" key="1">
    <citation type="submission" date="2018-11" db="EMBL/GenBank/DDBJ databases">
        <title>Genome sequencing of Paenibacillus lentus DSM25539(T).</title>
        <authorList>
            <person name="Kook J.-K."/>
            <person name="Park S.-N."/>
            <person name="Lim Y.K."/>
        </authorList>
    </citation>
    <scope>NUCLEOTIDE SEQUENCE [LARGE SCALE GENOMIC DNA]</scope>
    <source>
        <strain evidence="5 6">DSM 25539</strain>
    </source>
</reference>
<dbReference type="CDD" id="cd00090">
    <property type="entry name" value="HTH_ARSR"/>
    <property type="match status" value="1"/>
</dbReference>
<keyword evidence="2" id="KW-0238">DNA-binding</keyword>
<dbReference type="NCBIfam" id="NF033788">
    <property type="entry name" value="HTH_metalloreg"/>
    <property type="match status" value="1"/>
</dbReference>
<dbReference type="AlphaFoldDB" id="A0A3Q8SCG8"/>
<organism evidence="5 6">
    <name type="scientific">Paenibacillus lentus</name>
    <dbReference type="NCBI Taxonomy" id="1338368"/>
    <lineage>
        <taxon>Bacteria</taxon>
        <taxon>Bacillati</taxon>
        <taxon>Bacillota</taxon>
        <taxon>Bacilli</taxon>
        <taxon>Bacillales</taxon>
        <taxon>Paenibacillaceae</taxon>
        <taxon>Paenibacillus</taxon>
    </lineage>
</organism>
<dbReference type="InterPro" id="IPR011991">
    <property type="entry name" value="ArsR-like_HTH"/>
</dbReference>
<dbReference type="InterPro" id="IPR001845">
    <property type="entry name" value="HTH_ArsR_DNA-bd_dom"/>
</dbReference>
<feature type="domain" description="HTH arsR-type" evidence="4">
    <location>
        <begin position="6"/>
        <end position="99"/>
    </location>
</feature>
<dbReference type="PANTHER" id="PTHR43132">
    <property type="entry name" value="ARSENICAL RESISTANCE OPERON REPRESSOR ARSR-RELATED"/>
    <property type="match status" value="1"/>
</dbReference>
<dbReference type="KEGG" id="plen:EIM92_16480"/>
<dbReference type="InterPro" id="IPR036390">
    <property type="entry name" value="WH_DNA-bd_sf"/>
</dbReference>
<dbReference type="SUPFAM" id="SSF46785">
    <property type="entry name" value="Winged helix' DNA-binding domain"/>
    <property type="match status" value="1"/>
</dbReference>
<dbReference type="PANTHER" id="PTHR43132:SF6">
    <property type="entry name" value="HTH-TYPE TRANSCRIPTIONAL REPRESSOR CZRA"/>
    <property type="match status" value="1"/>
</dbReference>
<protein>
    <submittedName>
        <fullName evidence="5">ArsR family transcriptional regulator</fullName>
    </submittedName>
</protein>
<dbReference type="EMBL" id="CP034248">
    <property type="protein sequence ID" value="AZK47547.1"/>
    <property type="molecule type" value="Genomic_DNA"/>
</dbReference>
<accession>A0A3Q8SCG8</accession>
<keyword evidence="3" id="KW-0804">Transcription</keyword>
<dbReference type="PRINTS" id="PR00778">
    <property type="entry name" value="HTHARSR"/>
</dbReference>
<dbReference type="Gene3D" id="1.10.10.10">
    <property type="entry name" value="Winged helix-like DNA-binding domain superfamily/Winged helix DNA-binding domain"/>
    <property type="match status" value="1"/>
</dbReference>
<keyword evidence="1" id="KW-0805">Transcription regulation</keyword>
<dbReference type="InterPro" id="IPR051011">
    <property type="entry name" value="Metal_resp_trans_reg"/>
</dbReference>
<proteinExistence type="predicted"/>
<sequence>MGKEALNIFRQCLPVLQTLSDAHRQDILLLLSENGSLTVNEITERMTLSRPAISHHLKQLKNAGVVQVEQQGTQRYYSLSLEKSVLLLKQLLTTLERDCL</sequence>
<dbReference type="PROSITE" id="PS50987">
    <property type="entry name" value="HTH_ARSR_2"/>
    <property type="match status" value="1"/>
</dbReference>
<dbReference type="OrthoDB" id="9798835at2"/>
<gene>
    <name evidence="5" type="ORF">EIM92_16480</name>
</gene>
<evidence type="ECO:0000313" key="5">
    <source>
        <dbReference type="EMBL" id="AZK47547.1"/>
    </source>
</evidence>
<evidence type="ECO:0000256" key="1">
    <source>
        <dbReference type="ARBA" id="ARBA00023015"/>
    </source>
</evidence>
<dbReference type="SMART" id="SM00418">
    <property type="entry name" value="HTH_ARSR"/>
    <property type="match status" value="1"/>
</dbReference>
<dbReference type="InterPro" id="IPR036388">
    <property type="entry name" value="WH-like_DNA-bd_sf"/>
</dbReference>
<evidence type="ECO:0000259" key="4">
    <source>
        <dbReference type="PROSITE" id="PS50987"/>
    </source>
</evidence>
<dbReference type="GO" id="GO:0003677">
    <property type="term" value="F:DNA binding"/>
    <property type="evidence" value="ECO:0007669"/>
    <property type="project" value="UniProtKB-KW"/>
</dbReference>
<dbReference type="Pfam" id="PF01022">
    <property type="entry name" value="HTH_5"/>
    <property type="match status" value="1"/>
</dbReference>
<dbReference type="Proteomes" id="UP000273145">
    <property type="component" value="Chromosome"/>
</dbReference>
<evidence type="ECO:0000256" key="3">
    <source>
        <dbReference type="ARBA" id="ARBA00023163"/>
    </source>
</evidence>
<keyword evidence="6" id="KW-1185">Reference proteome</keyword>